<dbReference type="InterPro" id="IPR000847">
    <property type="entry name" value="LysR_HTH_N"/>
</dbReference>
<dbReference type="AlphaFoldDB" id="A0A0F9AV85"/>
<sequence>MFSIDQLHAFIATVEAGSFSAAARRLSKVQSVVSQHIINLEID</sequence>
<dbReference type="Pfam" id="PF00126">
    <property type="entry name" value="HTH_1"/>
    <property type="match status" value="1"/>
</dbReference>
<name>A0A0F9AV85_9ZZZZ</name>
<dbReference type="InterPro" id="IPR036388">
    <property type="entry name" value="WH-like_DNA-bd_sf"/>
</dbReference>
<dbReference type="EMBL" id="LAZR01040829">
    <property type="protein sequence ID" value="KKL13509.1"/>
    <property type="molecule type" value="Genomic_DNA"/>
</dbReference>
<dbReference type="InterPro" id="IPR036390">
    <property type="entry name" value="WH_DNA-bd_sf"/>
</dbReference>
<organism evidence="2">
    <name type="scientific">marine sediment metagenome</name>
    <dbReference type="NCBI Taxonomy" id="412755"/>
    <lineage>
        <taxon>unclassified sequences</taxon>
        <taxon>metagenomes</taxon>
        <taxon>ecological metagenomes</taxon>
    </lineage>
</organism>
<gene>
    <name evidence="2" type="ORF">LCGC14_2525030</name>
</gene>
<dbReference type="GO" id="GO:0003700">
    <property type="term" value="F:DNA-binding transcription factor activity"/>
    <property type="evidence" value="ECO:0007669"/>
    <property type="project" value="InterPro"/>
</dbReference>
<feature type="domain" description="HTH lysR-type" evidence="1">
    <location>
        <begin position="2"/>
        <end position="43"/>
    </location>
</feature>
<proteinExistence type="predicted"/>
<evidence type="ECO:0000259" key="1">
    <source>
        <dbReference type="PROSITE" id="PS50931"/>
    </source>
</evidence>
<comment type="caution">
    <text evidence="2">The sequence shown here is derived from an EMBL/GenBank/DDBJ whole genome shotgun (WGS) entry which is preliminary data.</text>
</comment>
<dbReference type="PROSITE" id="PS50931">
    <property type="entry name" value="HTH_LYSR"/>
    <property type="match status" value="1"/>
</dbReference>
<protein>
    <recommendedName>
        <fullName evidence="1">HTH lysR-type domain-containing protein</fullName>
    </recommendedName>
</protein>
<reference evidence="2" key="1">
    <citation type="journal article" date="2015" name="Nature">
        <title>Complex archaea that bridge the gap between prokaryotes and eukaryotes.</title>
        <authorList>
            <person name="Spang A."/>
            <person name="Saw J.H."/>
            <person name="Jorgensen S.L."/>
            <person name="Zaremba-Niedzwiedzka K."/>
            <person name="Martijn J."/>
            <person name="Lind A.E."/>
            <person name="van Eijk R."/>
            <person name="Schleper C."/>
            <person name="Guy L."/>
            <person name="Ettema T.J."/>
        </authorList>
    </citation>
    <scope>NUCLEOTIDE SEQUENCE</scope>
</reference>
<accession>A0A0F9AV85</accession>
<dbReference type="SUPFAM" id="SSF46785">
    <property type="entry name" value="Winged helix' DNA-binding domain"/>
    <property type="match status" value="1"/>
</dbReference>
<feature type="non-terminal residue" evidence="2">
    <location>
        <position position="43"/>
    </location>
</feature>
<dbReference type="Gene3D" id="1.10.10.10">
    <property type="entry name" value="Winged helix-like DNA-binding domain superfamily/Winged helix DNA-binding domain"/>
    <property type="match status" value="1"/>
</dbReference>
<evidence type="ECO:0000313" key="2">
    <source>
        <dbReference type="EMBL" id="KKL13509.1"/>
    </source>
</evidence>